<organism evidence="2 3">
    <name type="scientific">Taphrina deformans (strain PYCC 5710 / ATCC 11124 / CBS 356.35 / IMI 108563 / JCM 9778 / NBRC 8474)</name>
    <name type="common">Peach leaf curl fungus</name>
    <name type="synonym">Lalaria deformans</name>
    <dbReference type="NCBI Taxonomy" id="1097556"/>
    <lineage>
        <taxon>Eukaryota</taxon>
        <taxon>Fungi</taxon>
        <taxon>Dikarya</taxon>
        <taxon>Ascomycota</taxon>
        <taxon>Taphrinomycotina</taxon>
        <taxon>Taphrinomycetes</taxon>
        <taxon>Taphrinales</taxon>
        <taxon>Taphrinaceae</taxon>
        <taxon>Taphrina</taxon>
    </lineage>
</organism>
<dbReference type="GO" id="GO:0000329">
    <property type="term" value="C:fungal-type vacuole membrane"/>
    <property type="evidence" value="ECO:0007669"/>
    <property type="project" value="TreeGrafter"/>
</dbReference>
<dbReference type="OrthoDB" id="5430106at2759"/>
<dbReference type="AlphaFoldDB" id="R4XIF0"/>
<proteinExistence type="predicted"/>
<feature type="region of interest" description="Disordered" evidence="1">
    <location>
        <begin position="467"/>
        <end position="496"/>
    </location>
</feature>
<feature type="region of interest" description="Disordered" evidence="1">
    <location>
        <begin position="208"/>
        <end position="262"/>
    </location>
</feature>
<feature type="region of interest" description="Disordered" evidence="1">
    <location>
        <begin position="284"/>
        <end position="329"/>
    </location>
</feature>
<dbReference type="PANTHER" id="PTHR22794">
    <property type="entry name" value="THAP DOMAIN PROTEIN 11"/>
    <property type="match status" value="1"/>
</dbReference>
<sequence length="515" mass="57034">MERPEAPRRKSSTSEVEELQGKQKAHRKTFVVGAAKSHHRIPSYGKKLNQLGKLTALTSTEPKGPPETTTHESSRRGSFHRSSSQRSLGDSARRSSSAQNLQKLRRSNSQHGSTAKLTSLRPMTKMDASSKTNPDCTANKQAKQEDVTEDIRKDATNGKRATFIIEDDEDEDEEDEDEADDVASSFAKEAFLHEKNVHNTRGAAAKMSGTAFSPRNDDDDGVLVGKQQSTTTHSTQDKRTDVRSETDDSQSKESKTASRGSSGLLYNKTKKLVDPLVSTDSAISRDIQIKERPPATRSLTGRSGQNTPINSQPLTSRFLESPRKDSMPTLGMTPSLLGRKENAAVPLIQSVAQKPTLPKTHHSPHGSTTNLGLGSSRTQQKLLLQRASSIRDMTGEINNKAGDVDHLSHPRCQKELERISREYKNAKRFRDPLKDLSLRLYAKGLAISNASPLRRTMTQTALNHQLGEMKTPRTSQSTADLKHRTTADAQPEPNNISKILQDLWLKDDYKPAYEE</sequence>
<feature type="region of interest" description="Disordered" evidence="1">
    <location>
        <begin position="355"/>
        <end position="374"/>
    </location>
</feature>
<reference evidence="2 3" key="1">
    <citation type="journal article" date="2013" name="MBio">
        <title>Genome sequencing of the plant pathogen Taphrina deformans, the causal agent of peach leaf curl.</title>
        <authorList>
            <person name="Cisse O.H."/>
            <person name="Almeida J.M.G.C.F."/>
            <person name="Fonseca A."/>
            <person name="Kumar A.A."/>
            <person name="Salojaervi J."/>
            <person name="Overmyer K."/>
            <person name="Hauser P.M."/>
            <person name="Pagni M."/>
        </authorList>
    </citation>
    <scope>NUCLEOTIDE SEQUENCE [LARGE SCALE GENOMIC DNA]</scope>
    <source>
        <strain evidence="3">PYCC 5710 / ATCC 11124 / CBS 356.35 / IMI 108563 / JCM 9778 / NBRC 8474</strain>
    </source>
</reference>
<evidence type="ECO:0000256" key="1">
    <source>
        <dbReference type="SAM" id="MobiDB-lite"/>
    </source>
</evidence>
<dbReference type="EMBL" id="CAHR02000125">
    <property type="protein sequence ID" value="CCG83132.1"/>
    <property type="molecule type" value="Genomic_DNA"/>
</dbReference>
<feature type="compositionally biased region" description="Polar residues" evidence="1">
    <location>
        <begin position="297"/>
        <end position="315"/>
    </location>
</feature>
<dbReference type="STRING" id="1097556.R4XIF0"/>
<feature type="region of interest" description="Disordered" evidence="1">
    <location>
        <begin position="1"/>
        <end position="188"/>
    </location>
</feature>
<comment type="caution">
    <text evidence="2">The sequence shown here is derived from an EMBL/GenBank/DDBJ whole genome shotgun (WGS) entry which is preliminary data.</text>
</comment>
<feature type="compositionally biased region" description="Polar residues" evidence="1">
    <location>
        <begin position="127"/>
        <end position="141"/>
    </location>
</feature>
<dbReference type="Pfam" id="PF10452">
    <property type="entry name" value="TCO89"/>
    <property type="match status" value="1"/>
</dbReference>
<feature type="compositionally biased region" description="Acidic residues" evidence="1">
    <location>
        <begin position="165"/>
        <end position="181"/>
    </location>
</feature>
<dbReference type="InterPro" id="IPR018857">
    <property type="entry name" value="TORC1_cplx_su_TCO89"/>
</dbReference>
<dbReference type="Proteomes" id="UP000013776">
    <property type="component" value="Unassembled WGS sequence"/>
</dbReference>
<name>R4XIF0_TAPDE</name>
<evidence type="ECO:0000313" key="3">
    <source>
        <dbReference type="Proteomes" id="UP000013776"/>
    </source>
</evidence>
<dbReference type="GO" id="GO:0031931">
    <property type="term" value="C:TORC1 complex"/>
    <property type="evidence" value="ECO:0007669"/>
    <property type="project" value="InterPro"/>
</dbReference>
<feature type="compositionally biased region" description="Basic and acidic residues" evidence="1">
    <location>
        <begin position="142"/>
        <end position="157"/>
    </location>
</feature>
<dbReference type="GO" id="GO:0031929">
    <property type="term" value="P:TOR signaling"/>
    <property type="evidence" value="ECO:0007669"/>
    <property type="project" value="InterPro"/>
</dbReference>
<feature type="compositionally biased region" description="Polar residues" evidence="1">
    <location>
        <begin position="365"/>
        <end position="374"/>
    </location>
</feature>
<dbReference type="PANTHER" id="PTHR22794:SF2">
    <property type="entry name" value="THAP DOMAIN-CONTAINING PROTEIN 11"/>
    <property type="match status" value="1"/>
</dbReference>
<evidence type="ECO:0000313" key="2">
    <source>
        <dbReference type="EMBL" id="CCG83132.1"/>
    </source>
</evidence>
<keyword evidence="3" id="KW-1185">Reference proteome</keyword>
<accession>R4XIF0</accession>
<dbReference type="VEuPathDB" id="FungiDB:TAPDE_003268"/>
<gene>
    <name evidence="2" type="ORF">TAPDE_003268</name>
</gene>
<protein>
    <submittedName>
        <fullName evidence="2">Uncharacterized protein</fullName>
    </submittedName>
</protein>
<feature type="compositionally biased region" description="Basic and acidic residues" evidence="1">
    <location>
        <begin position="235"/>
        <end position="256"/>
    </location>
</feature>